<dbReference type="SUPFAM" id="SSF50494">
    <property type="entry name" value="Trypsin-like serine proteases"/>
    <property type="match status" value="1"/>
</dbReference>
<name>A0ABR9ZRM7_9FIRM</name>
<gene>
    <name evidence="1" type="ORF">ISU02_08275</name>
</gene>
<dbReference type="EMBL" id="JADKNH010000004">
    <property type="protein sequence ID" value="MBF4693113.1"/>
    <property type="molecule type" value="Genomic_DNA"/>
</dbReference>
<accession>A0ABR9ZRM7</accession>
<sequence length="276" mass="30606">MERKKFLAAIIAMCVLIVFLLVMGSSIKEQFNNQVYKTLIAKVRNEALPANIEIIESVESKSDNVTGTSFSTGFSGVIIGNEGDTYYALTAKHAILEENDSEDTEYIIIGYDALDMKTFLNSGEKYIGSTEYYQPFPKAEIVYSNDSYDLVLIRFTSEAEYLALPIASEPPKAGETIASMSNPNGEHNEITIGKIKRGERVRFNDDAGKNQYPMMTHTAFCDQGSSGGALLNQNLEIVGIELGGNENTFRRFISGMMMPSDRILEFLEASGYEIKN</sequence>
<dbReference type="Proteomes" id="UP000614200">
    <property type="component" value="Unassembled WGS sequence"/>
</dbReference>
<dbReference type="InterPro" id="IPR009003">
    <property type="entry name" value="Peptidase_S1_PA"/>
</dbReference>
<dbReference type="Gene3D" id="2.40.10.120">
    <property type="match status" value="1"/>
</dbReference>
<keyword evidence="2" id="KW-1185">Reference proteome</keyword>
<proteinExistence type="predicted"/>
<comment type="caution">
    <text evidence="1">The sequence shown here is derived from an EMBL/GenBank/DDBJ whole genome shotgun (WGS) entry which is preliminary data.</text>
</comment>
<evidence type="ECO:0000313" key="1">
    <source>
        <dbReference type="EMBL" id="MBF4693113.1"/>
    </source>
</evidence>
<dbReference type="RefSeq" id="WP_194701343.1">
    <property type="nucleotide sequence ID" value="NZ_JADKNH010000004.1"/>
</dbReference>
<reference evidence="1 2" key="1">
    <citation type="submission" date="2020-11" db="EMBL/GenBank/DDBJ databases">
        <title>Fusibacter basophilias sp. nov.</title>
        <authorList>
            <person name="Qiu D."/>
        </authorList>
    </citation>
    <scope>NUCLEOTIDE SEQUENCE [LARGE SCALE GENOMIC DNA]</scope>
    <source>
        <strain evidence="1 2">Q10-2</strain>
    </source>
</reference>
<protein>
    <submittedName>
        <fullName evidence="1">Trypsin-like peptidase domain-containing protein</fullName>
    </submittedName>
</protein>
<dbReference type="Pfam" id="PF13365">
    <property type="entry name" value="Trypsin_2"/>
    <property type="match status" value="1"/>
</dbReference>
<evidence type="ECO:0000313" key="2">
    <source>
        <dbReference type="Proteomes" id="UP000614200"/>
    </source>
</evidence>
<organism evidence="1 2">
    <name type="scientific">Fusibacter ferrireducens</name>
    <dbReference type="NCBI Taxonomy" id="2785058"/>
    <lineage>
        <taxon>Bacteria</taxon>
        <taxon>Bacillati</taxon>
        <taxon>Bacillota</taxon>
        <taxon>Clostridia</taxon>
        <taxon>Eubacteriales</taxon>
        <taxon>Eubacteriales Family XII. Incertae Sedis</taxon>
        <taxon>Fusibacter</taxon>
    </lineage>
</organism>